<sequence>MTSSTTPRLEFTGVTVDFGATRALHDLSGRIAPGEVVGLLGHNGAGKSTLFNVLGGVVRPTSGGYLLDGEPVPAGITPREVAALGITILHQEPALAANLTVEENLWLTQPAPSRADRRTAARAALDRVGCDLDLDTPVASLGLGQRQLVALARGLVGREMRVLLLDEPTAALGQADTEALHRLIRRFAADGVAVVYVSHRLPDILDVCERILILSGGALVADETASHFTPRRLARALAPDLADSEFAPAETGAVGLEVRHGTHTLSFREGEVVGLFGMAGGAQYDLVEAVYGLRGRFSITAGESIEVAHPRGALRRGIHLVPGDRERDGLVSGLSASENVFLPWYRRAAGRGWWISGRNTTRTYDRARAALNILGPDAAATIDQFSGGNRQKHLLARWMFAHAPRVLLLAQPTQGVDVGAKADIVRAVRDLARAGTTVVVASAESDEIAGVCDRAYALLGDQVAELDRTPSFDEHLLATLLELADRVPQAAGSEGAHA</sequence>
<dbReference type="GO" id="GO:0005524">
    <property type="term" value="F:ATP binding"/>
    <property type="evidence" value="ECO:0007669"/>
    <property type="project" value="UniProtKB-KW"/>
</dbReference>
<evidence type="ECO:0000256" key="3">
    <source>
        <dbReference type="ARBA" id="ARBA00022741"/>
    </source>
</evidence>
<dbReference type="PANTHER" id="PTHR43790:SF9">
    <property type="entry name" value="GALACTOFURANOSE TRANSPORTER ATP-BINDING PROTEIN YTFR"/>
    <property type="match status" value="1"/>
</dbReference>
<dbReference type="InterPro" id="IPR003593">
    <property type="entry name" value="AAA+_ATPase"/>
</dbReference>
<dbReference type="RefSeq" id="WP_058622957.1">
    <property type="nucleotide sequence ID" value="NZ_LDRT01000024.1"/>
</dbReference>
<feature type="domain" description="ABC transporter" evidence="5">
    <location>
        <begin position="241"/>
        <end position="485"/>
    </location>
</feature>
<dbReference type="PATRIC" id="fig|2033.6.peg.1837"/>
<dbReference type="Gene3D" id="3.40.50.300">
    <property type="entry name" value="P-loop containing nucleotide triphosphate hydrolases"/>
    <property type="match status" value="2"/>
</dbReference>
<dbReference type="GO" id="GO:0016887">
    <property type="term" value="F:ATP hydrolysis activity"/>
    <property type="evidence" value="ECO:0007669"/>
    <property type="project" value="InterPro"/>
</dbReference>
<dbReference type="PANTHER" id="PTHR43790">
    <property type="entry name" value="CARBOHYDRATE TRANSPORT ATP-BINDING PROTEIN MG119-RELATED"/>
    <property type="match status" value="1"/>
</dbReference>
<dbReference type="Proteomes" id="UP000075025">
    <property type="component" value="Unassembled WGS sequence"/>
</dbReference>
<keyword evidence="4 6" id="KW-0067">ATP-binding</keyword>
<reference evidence="6 7" key="1">
    <citation type="journal article" date="2016" name="Front. Microbiol.">
        <title>Genomic Resource of Rice Seed Associated Bacteria.</title>
        <authorList>
            <person name="Midha S."/>
            <person name="Bansal K."/>
            <person name="Sharma S."/>
            <person name="Kumar N."/>
            <person name="Patil P.P."/>
            <person name="Chaudhry V."/>
            <person name="Patil P.B."/>
        </authorList>
    </citation>
    <scope>NUCLEOTIDE SEQUENCE [LARGE SCALE GENOMIC DNA]</scope>
    <source>
        <strain evidence="6 7">NS220</strain>
    </source>
</reference>
<dbReference type="Pfam" id="PF00005">
    <property type="entry name" value="ABC_tran"/>
    <property type="match status" value="1"/>
</dbReference>
<comment type="caution">
    <text evidence="6">The sequence shown here is derived from an EMBL/GenBank/DDBJ whole genome shotgun (WGS) entry which is preliminary data.</text>
</comment>
<feature type="domain" description="ABC transporter" evidence="5">
    <location>
        <begin position="9"/>
        <end position="241"/>
    </location>
</feature>
<dbReference type="InterPro" id="IPR027417">
    <property type="entry name" value="P-loop_NTPase"/>
</dbReference>
<dbReference type="AlphaFoldDB" id="A0A147EZE4"/>
<evidence type="ECO:0000259" key="5">
    <source>
        <dbReference type="PROSITE" id="PS50893"/>
    </source>
</evidence>
<gene>
    <name evidence="6" type="ORF">NS220_04805</name>
</gene>
<evidence type="ECO:0000256" key="2">
    <source>
        <dbReference type="ARBA" id="ARBA00022737"/>
    </source>
</evidence>
<dbReference type="OrthoDB" id="39350at2"/>
<evidence type="ECO:0000313" key="6">
    <source>
        <dbReference type="EMBL" id="KTR95786.1"/>
    </source>
</evidence>
<dbReference type="EMBL" id="LDRT01000024">
    <property type="protein sequence ID" value="KTR95786.1"/>
    <property type="molecule type" value="Genomic_DNA"/>
</dbReference>
<evidence type="ECO:0000313" key="7">
    <source>
        <dbReference type="Proteomes" id="UP000075025"/>
    </source>
</evidence>
<organism evidence="6 7">
    <name type="scientific">Microbacterium testaceum</name>
    <name type="common">Aureobacterium testaceum</name>
    <name type="synonym">Brevibacterium testaceum</name>
    <dbReference type="NCBI Taxonomy" id="2033"/>
    <lineage>
        <taxon>Bacteria</taxon>
        <taxon>Bacillati</taxon>
        <taxon>Actinomycetota</taxon>
        <taxon>Actinomycetes</taxon>
        <taxon>Micrococcales</taxon>
        <taxon>Microbacteriaceae</taxon>
        <taxon>Microbacterium</taxon>
    </lineage>
</organism>
<evidence type="ECO:0000256" key="1">
    <source>
        <dbReference type="ARBA" id="ARBA00022448"/>
    </source>
</evidence>
<keyword evidence="2" id="KW-0677">Repeat</keyword>
<dbReference type="SUPFAM" id="SSF52540">
    <property type="entry name" value="P-loop containing nucleoside triphosphate hydrolases"/>
    <property type="match status" value="2"/>
</dbReference>
<dbReference type="InterPro" id="IPR003439">
    <property type="entry name" value="ABC_transporter-like_ATP-bd"/>
</dbReference>
<dbReference type="PROSITE" id="PS50893">
    <property type="entry name" value="ABC_TRANSPORTER_2"/>
    <property type="match status" value="2"/>
</dbReference>
<keyword evidence="3" id="KW-0547">Nucleotide-binding</keyword>
<accession>A0A147EZE4</accession>
<dbReference type="InterPro" id="IPR050107">
    <property type="entry name" value="ABC_carbohydrate_import_ATPase"/>
</dbReference>
<name>A0A147EZE4_MICTE</name>
<keyword evidence="1" id="KW-0813">Transport</keyword>
<dbReference type="CDD" id="cd03216">
    <property type="entry name" value="ABC_Carb_Monos_I"/>
    <property type="match status" value="1"/>
</dbReference>
<dbReference type="SMART" id="SM00382">
    <property type="entry name" value="AAA"/>
    <property type="match status" value="1"/>
</dbReference>
<evidence type="ECO:0000256" key="4">
    <source>
        <dbReference type="ARBA" id="ARBA00022840"/>
    </source>
</evidence>
<protein>
    <submittedName>
        <fullName evidence="6">Sugar ABC transporter ATP-binding protein</fullName>
    </submittedName>
</protein>
<proteinExistence type="predicted"/>